<feature type="domain" description="CBM1" evidence="10">
    <location>
        <begin position="277"/>
        <end position="313"/>
    </location>
</feature>
<name>A0ABR4CJG8_9HELO</name>
<evidence type="ECO:0000256" key="6">
    <source>
        <dbReference type="ARBA" id="ARBA00023180"/>
    </source>
</evidence>
<keyword evidence="4" id="KW-0186">Copper</keyword>
<dbReference type="PROSITE" id="PS00562">
    <property type="entry name" value="CBM1_1"/>
    <property type="match status" value="1"/>
</dbReference>
<evidence type="ECO:0000256" key="3">
    <source>
        <dbReference type="ARBA" id="ARBA00022729"/>
    </source>
</evidence>
<keyword evidence="5" id="KW-1015">Disulfide bond</keyword>
<protein>
    <recommendedName>
        <fullName evidence="10">CBM1 domain-containing protein</fullName>
    </recommendedName>
</protein>
<dbReference type="Pfam" id="PF00734">
    <property type="entry name" value="CBM_1"/>
    <property type="match status" value="1"/>
</dbReference>
<comment type="caution">
    <text evidence="11">The sequence shown here is derived from an EMBL/GenBank/DDBJ whole genome shotgun (WGS) entry which is preliminary data.</text>
</comment>
<evidence type="ECO:0000256" key="2">
    <source>
        <dbReference type="ARBA" id="ARBA00022723"/>
    </source>
</evidence>
<dbReference type="Proteomes" id="UP001595075">
    <property type="component" value="Unassembled WGS sequence"/>
</dbReference>
<dbReference type="InterPro" id="IPR052282">
    <property type="entry name" value="Starch-active_LPMO"/>
</dbReference>
<dbReference type="SUPFAM" id="SSF57180">
    <property type="entry name" value="Cellulose-binding domain"/>
    <property type="match status" value="1"/>
</dbReference>
<feature type="compositionally biased region" description="Polar residues" evidence="8">
    <location>
        <begin position="221"/>
        <end position="234"/>
    </location>
</feature>
<dbReference type="Gene3D" id="2.70.50.70">
    <property type="match status" value="1"/>
</dbReference>
<keyword evidence="2" id="KW-0479">Metal-binding</keyword>
<dbReference type="InterPro" id="IPR035971">
    <property type="entry name" value="CBD_sf"/>
</dbReference>
<dbReference type="InterPro" id="IPR000254">
    <property type="entry name" value="CBD"/>
</dbReference>
<evidence type="ECO:0000256" key="4">
    <source>
        <dbReference type="ARBA" id="ARBA00023008"/>
    </source>
</evidence>
<accession>A0ABR4CJG8</accession>
<evidence type="ECO:0000256" key="1">
    <source>
        <dbReference type="ARBA" id="ARBA00001973"/>
    </source>
</evidence>
<keyword evidence="6" id="KW-0325">Glycoprotein</keyword>
<evidence type="ECO:0000259" key="10">
    <source>
        <dbReference type="PROSITE" id="PS51164"/>
    </source>
</evidence>
<feature type="signal peptide" evidence="9">
    <location>
        <begin position="1"/>
        <end position="20"/>
    </location>
</feature>
<feature type="region of interest" description="Disordered" evidence="8">
    <location>
        <begin position="195"/>
        <end position="271"/>
    </location>
</feature>
<dbReference type="PANTHER" id="PTHR36575:SF2">
    <property type="entry name" value="CHITIN-BINDING TYPE-4 DOMAIN-CONTAINING PROTEIN-RELATED"/>
    <property type="match status" value="1"/>
</dbReference>
<sequence length="315" mass="31585">MQYTSSVLLTGASLLATVSAHGFLTAPAPRVAGDAMKAACGQQVFSNQKSDNGGNIQGELQVAKSQKDYDATKCNVWLCKGFQFADNAANIQSFTPGQVVPFKFDIRAPHAGVANVSIVDTATNSVIGSPLISFADFANNARPKADDQLSFSVTIPSDLGSKCSVAGACVIQHYWDARSIDQTYESCVDFTVGGSGSGSPAPAPAAGSTPAANTPAPGSADTLNTPETPASPISSKGAASPPVPKPTQSTPTTLATATKPTPTPGAGAPAAGAGGVAAAALYAQCGGQDFAGATTCVAGATCKDVNDYYSQCVPA</sequence>
<comment type="similarity">
    <text evidence="7">Belongs to the polysaccharide monooxygenase AA13 family.</text>
</comment>
<proteinExistence type="inferred from homology"/>
<evidence type="ECO:0000313" key="12">
    <source>
        <dbReference type="Proteomes" id="UP001595075"/>
    </source>
</evidence>
<feature type="compositionally biased region" description="Low complexity" evidence="8">
    <location>
        <begin position="250"/>
        <end position="271"/>
    </location>
</feature>
<gene>
    <name evidence="11" type="ORF">VTL71DRAFT_14593</name>
</gene>
<evidence type="ECO:0000256" key="9">
    <source>
        <dbReference type="SAM" id="SignalP"/>
    </source>
</evidence>
<dbReference type="PANTHER" id="PTHR36575">
    <property type="entry name" value="BINDING PROTEIN, PUTATIVE (AFU_ORTHOLOGUE AFUA_1G14430)-RELATED"/>
    <property type="match status" value="1"/>
</dbReference>
<keyword evidence="3 9" id="KW-0732">Signal</keyword>
<evidence type="ECO:0000313" key="11">
    <source>
        <dbReference type="EMBL" id="KAL2069914.1"/>
    </source>
</evidence>
<dbReference type="EMBL" id="JAZHXI010000007">
    <property type="protein sequence ID" value="KAL2069914.1"/>
    <property type="molecule type" value="Genomic_DNA"/>
</dbReference>
<dbReference type="Pfam" id="PF03067">
    <property type="entry name" value="LPMO_10"/>
    <property type="match status" value="1"/>
</dbReference>
<organism evidence="11 12">
    <name type="scientific">Oculimacula yallundae</name>
    <dbReference type="NCBI Taxonomy" id="86028"/>
    <lineage>
        <taxon>Eukaryota</taxon>
        <taxon>Fungi</taxon>
        <taxon>Dikarya</taxon>
        <taxon>Ascomycota</taxon>
        <taxon>Pezizomycotina</taxon>
        <taxon>Leotiomycetes</taxon>
        <taxon>Helotiales</taxon>
        <taxon>Ploettnerulaceae</taxon>
        <taxon>Oculimacula</taxon>
    </lineage>
</organism>
<comment type="cofactor">
    <cofactor evidence="1">
        <name>Cu(2+)</name>
        <dbReference type="ChEBI" id="CHEBI:29036"/>
    </cofactor>
</comment>
<evidence type="ECO:0000256" key="8">
    <source>
        <dbReference type="SAM" id="MobiDB-lite"/>
    </source>
</evidence>
<dbReference type="InterPro" id="IPR004302">
    <property type="entry name" value="Cellulose/chitin-bd_N"/>
</dbReference>
<reference evidence="11 12" key="1">
    <citation type="journal article" date="2024" name="Commun. Biol.">
        <title>Comparative genomic analysis of thermophilic fungi reveals convergent evolutionary adaptations and gene losses.</title>
        <authorList>
            <person name="Steindorff A.S."/>
            <person name="Aguilar-Pontes M.V."/>
            <person name="Robinson A.J."/>
            <person name="Andreopoulos B."/>
            <person name="LaButti K."/>
            <person name="Kuo A."/>
            <person name="Mondo S."/>
            <person name="Riley R."/>
            <person name="Otillar R."/>
            <person name="Haridas S."/>
            <person name="Lipzen A."/>
            <person name="Grimwood J."/>
            <person name="Schmutz J."/>
            <person name="Clum A."/>
            <person name="Reid I.D."/>
            <person name="Moisan M.C."/>
            <person name="Butler G."/>
            <person name="Nguyen T.T.M."/>
            <person name="Dewar K."/>
            <person name="Conant G."/>
            <person name="Drula E."/>
            <person name="Henrissat B."/>
            <person name="Hansel C."/>
            <person name="Singer S."/>
            <person name="Hutchinson M.I."/>
            <person name="de Vries R.P."/>
            <person name="Natvig D.O."/>
            <person name="Powell A.J."/>
            <person name="Tsang A."/>
            <person name="Grigoriev I.V."/>
        </authorList>
    </citation>
    <scope>NUCLEOTIDE SEQUENCE [LARGE SCALE GENOMIC DNA]</scope>
    <source>
        <strain evidence="11 12">CBS 494.80</strain>
    </source>
</reference>
<keyword evidence="12" id="KW-1185">Reference proteome</keyword>
<evidence type="ECO:0000256" key="5">
    <source>
        <dbReference type="ARBA" id="ARBA00023157"/>
    </source>
</evidence>
<dbReference type="PROSITE" id="PS51164">
    <property type="entry name" value="CBM1_2"/>
    <property type="match status" value="1"/>
</dbReference>
<dbReference type="SMART" id="SM00236">
    <property type="entry name" value="fCBD"/>
    <property type="match status" value="1"/>
</dbReference>
<evidence type="ECO:0000256" key="7">
    <source>
        <dbReference type="ARBA" id="ARBA00034311"/>
    </source>
</evidence>
<feature type="compositionally biased region" description="Low complexity" evidence="8">
    <location>
        <begin position="198"/>
        <end position="220"/>
    </location>
</feature>
<feature type="chain" id="PRO_5046774292" description="CBM1 domain-containing protein" evidence="9">
    <location>
        <begin position="21"/>
        <end position="315"/>
    </location>
</feature>